<proteinExistence type="predicted"/>
<name>A0A9P5NMW2_GYMJU</name>
<reference evidence="1" key="1">
    <citation type="submission" date="2020-11" db="EMBL/GenBank/DDBJ databases">
        <authorList>
            <consortium name="DOE Joint Genome Institute"/>
            <person name="Ahrendt S."/>
            <person name="Riley R."/>
            <person name="Andreopoulos W."/>
            <person name="LaButti K."/>
            <person name="Pangilinan J."/>
            <person name="Ruiz-duenas F.J."/>
            <person name="Barrasa J.M."/>
            <person name="Sanchez-Garcia M."/>
            <person name="Camarero S."/>
            <person name="Miyauchi S."/>
            <person name="Serrano A."/>
            <person name="Linde D."/>
            <person name="Babiker R."/>
            <person name="Drula E."/>
            <person name="Ayuso-Fernandez I."/>
            <person name="Pacheco R."/>
            <person name="Padilla G."/>
            <person name="Ferreira P."/>
            <person name="Barriuso J."/>
            <person name="Kellner H."/>
            <person name="Castanera R."/>
            <person name="Alfaro M."/>
            <person name="Ramirez L."/>
            <person name="Pisabarro A.G."/>
            <person name="Kuo A."/>
            <person name="Tritt A."/>
            <person name="Lipzen A."/>
            <person name="He G."/>
            <person name="Yan M."/>
            <person name="Ng V."/>
            <person name="Cullen D."/>
            <person name="Martin F."/>
            <person name="Rosso M.-N."/>
            <person name="Henrissat B."/>
            <person name="Hibbett D."/>
            <person name="Martinez A.T."/>
            <person name="Grigoriev I.V."/>
        </authorList>
    </citation>
    <scope>NUCLEOTIDE SEQUENCE</scope>
    <source>
        <strain evidence="1">AH 44721</strain>
    </source>
</reference>
<organism evidence="1 2">
    <name type="scientific">Gymnopilus junonius</name>
    <name type="common">Spectacular rustgill mushroom</name>
    <name type="synonym">Gymnopilus spectabilis subsp. junonius</name>
    <dbReference type="NCBI Taxonomy" id="109634"/>
    <lineage>
        <taxon>Eukaryota</taxon>
        <taxon>Fungi</taxon>
        <taxon>Dikarya</taxon>
        <taxon>Basidiomycota</taxon>
        <taxon>Agaricomycotina</taxon>
        <taxon>Agaricomycetes</taxon>
        <taxon>Agaricomycetidae</taxon>
        <taxon>Agaricales</taxon>
        <taxon>Agaricineae</taxon>
        <taxon>Hymenogastraceae</taxon>
        <taxon>Gymnopilus</taxon>
    </lineage>
</organism>
<dbReference type="Proteomes" id="UP000724874">
    <property type="component" value="Unassembled WGS sequence"/>
</dbReference>
<protein>
    <submittedName>
        <fullName evidence="1">Uncharacterized protein</fullName>
    </submittedName>
</protein>
<sequence length="162" mass="18455">MVVVRDEHAPIDAAPRCGFVGSNNDHTCTPSGEISFLDPLVASNSLEHCLRLLKKIDRLDGMEIPRHDQDITIPPNRRPSCFELIVNRTIVEFELRAMRFGQKFRPTTSNPGPPLVRLSATIRAPSKLRVNIALNSMICHPDFTQHWQRSMRKPRNKSNYIC</sequence>
<dbReference type="AlphaFoldDB" id="A0A9P5NMW2"/>
<evidence type="ECO:0000313" key="1">
    <source>
        <dbReference type="EMBL" id="KAF8900703.1"/>
    </source>
</evidence>
<accession>A0A9P5NMW2</accession>
<gene>
    <name evidence="1" type="ORF">CPB84DRAFT_1018938</name>
</gene>
<keyword evidence="2" id="KW-1185">Reference proteome</keyword>
<evidence type="ECO:0000313" key="2">
    <source>
        <dbReference type="Proteomes" id="UP000724874"/>
    </source>
</evidence>
<dbReference type="EMBL" id="JADNYJ010000046">
    <property type="protein sequence ID" value="KAF8900703.1"/>
    <property type="molecule type" value="Genomic_DNA"/>
</dbReference>
<comment type="caution">
    <text evidence="1">The sequence shown here is derived from an EMBL/GenBank/DDBJ whole genome shotgun (WGS) entry which is preliminary data.</text>
</comment>